<evidence type="ECO:0000313" key="3">
    <source>
        <dbReference type="Proteomes" id="UP000242447"/>
    </source>
</evidence>
<feature type="chain" id="PRO_5012574461" evidence="1">
    <location>
        <begin position="23"/>
        <end position="173"/>
    </location>
</feature>
<keyword evidence="3" id="KW-1185">Reference proteome</keyword>
<dbReference type="STRING" id="92947.BVG79_00508"/>
<dbReference type="AlphaFoldDB" id="A0A1W6NXN4"/>
<protein>
    <submittedName>
        <fullName evidence="2">Uncharacterized protein</fullName>
    </submittedName>
</protein>
<gene>
    <name evidence="2" type="ORF">BVG79_00508</name>
</gene>
<proteinExistence type="predicted"/>
<evidence type="ECO:0000256" key="1">
    <source>
        <dbReference type="SAM" id="SignalP"/>
    </source>
</evidence>
<organism evidence="2 3">
    <name type="scientific">Ketogulonicigenium robustum</name>
    <dbReference type="NCBI Taxonomy" id="92947"/>
    <lineage>
        <taxon>Bacteria</taxon>
        <taxon>Pseudomonadati</taxon>
        <taxon>Pseudomonadota</taxon>
        <taxon>Alphaproteobacteria</taxon>
        <taxon>Rhodobacterales</taxon>
        <taxon>Roseobacteraceae</taxon>
        <taxon>Ketogulonicigenium</taxon>
    </lineage>
</organism>
<accession>A0A1W6NXN4</accession>
<reference evidence="2 3" key="1">
    <citation type="submission" date="2017-02" db="EMBL/GenBank/DDBJ databases">
        <title>Ketogulonicigenium robustum SPU B003 Genome sequencing and assembly.</title>
        <authorList>
            <person name="Li Y."/>
            <person name="Liu L."/>
            <person name="Wang C."/>
            <person name="Zhang M."/>
            <person name="Zhang T."/>
            <person name="Zhang Y."/>
        </authorList>
    </citation>
    <scope>NUCLEOTIDE SEQUENCE [LARGE SCALE GENOMIC DNA]</scope>
    <source>
        <strain evidence="2 3">SPU_B003</strain>
    </source>
</reference>
<sequence>MPRASAWAIVGLFAGVPLASLAQQPQVAVDVVAQCTGQILIACPLEDAGRLLLCVDGAGFKMQYDGGEGRQVSAVSPFAANRVTPAWNGFGSSINSGVYFDADGQDYLAWISFDRFSAGEAGGTTAGLSLLDGDQPPHVLHCAPGAQTHAVMPLVIEDVMGEAGYVYNDAADV</sequence>
<feature type="signal peptide" evidence="1">
    <location>
        <begin position="1"/>
        <end position="22"/>
    </location>
</feature>
<dbReference type="Proteomes" id="UP000242447">
    <property type="component" value="Chromosome"/>
</dbReference>
<keyword evidence="1" id="KW-0732">Signal</keyword>
<dbReference type="RefSeq" id="WP_085785495.1">
    <property type="nucleotide sequence ID" value="NZ_CP019937.1"/>
</dbReference>
<evidence type="ECO:0000313" key="2">
    <source>
        <dbReference type="EMBL" id="ARO13860.1"/>
    </source>
</evidence>
<name>A0A1W6NXN4_9RHOB</name>
<dbReference type="EMBL" id="CP019937">
    <property type="protein sequence ID" value="ARO13860.1"/>
    <property type="molecule type" value="Genomic_DNA"/>
</dbReference>
<dbReference type="KEGG" id="kro:BVG79_00508"/>